<evidence type="ECO:0000313" key="3">
    <source>
        <dbReference type="Proteomes" id="UP001470586"/>
    </source>
</evidence>
<gene>
    <name evidence="2" type="ORF">M33023_01350</name>
</gene>
<protein>
    <submittedName>
        <fullName evidence="2">Uncharacterized protein</fullName>
    </submittedName>
</protein>
<dbReference type="EMBL" id="CP128397">
    <property type="protein sequence ID" value="WZN38330.1"/>
    <property type="molecule type" value="Genomic_DNA"/>
</dbReference>
<evidence type="ECO:0000313" key="2">
    <source>
        <dbReference type="EMBL" id="WZN38330.1"/>
    </source>
</evidence>
<evidence type="ECO:0000256" key="1">
    <source>
        <dbReference type="SAM" id="Phobius"/>
    </source>
</evidence>
<reference evidence="2" key="1">
    <citation type="submission" date="2023-06" db="EMBL/GenBank/DDBJ databases">
        <title>Complete Genome of Candidatus Phytoplasma asteris M33.</title>
        <authorList>
            <person name="Toth R."/>
            <person name="Ilic A.-M."/>
            <person name="Huettel B."/>
            <person name="Duduk B."/>
            <person name="Kube M."/>
        </authorList>
    </citation>
    <scope>NUCLEOTIDE SEQUENCE [LARGE SCALE GENOMIC DNA]</scope>
    <source>
        <strain evidence="2">M33</strain>
    </source>
</reference>
<keyword evidence="1" id="KW-0812">Transmembrane</keyword>
<keyword evidence="1" id="KW-0472">Membrane</keyword>
<organism evidence="2 3">
    <name type="scientific">Candidatus Phytoplasma asteris</name>
    <dbReference type="NCBI Taxonomy" id="85620"/>
    <lineage>
        <taxon>Bacteria</taxon>
        <taxon>Bacillati</taxon>
        <taxon>Mycoplasmatota</taxon>
        <taxon>Mollicutes</taxon>
        <taxon>Acholeplasmatales</taxon>
        <taxon>Acholeplasmataceae</taxon>
        <taxon>Candidatus Phytoplasma</taxon>
        <taxon>16SrI (Aster yellows group)</taxon>
    </lineage>
</organism>
<name>A0ABZ2YH75_9MOLU</name>
<proteinExistence type="predicted"/>
<keyword evidence="3" id="KW-1185">Reference proteome</keyword>
<keyword evidence="1" id="KW-1133">Transmembrane helix</keyword>
<dbReference type="Proteomes" id="UP001470586">
    <property type="component" value="Chromosome"/>
</dbReference>
<sequence length="40" mass="4803">MFLFGLLMLREELLFKCLFVIVYLVIGLLVFRIYVAVEMF</sequence>
<accession>A0ABZ2YH75</accession>
<feature type="transmembrane region" description="Helical" evidence="1">
    <location>
        <begin position="13"/>
        <end position="35"/>
    </location>
</feature>